<keyword evidence="2" id="KW-0028">Amino-acid biosynthesis</keyword>
<dbReference type="InterPro" id="IPR042529">
    <property type="entry name" value="IF_2B-like_C"/>
</dbReference>
<keyword evidence="2" id="KW-0963">Cytoplasm</keyword>
<dbReference type="InterPro" id="IPR011559">
    <property type="entry name" value="Initiation_fac_2B_a/b/d"/>
</dbReference>
<dbReference type="InterPro" id="IPR027363">
    <property type="entry name" value="M1Pi_N"/>
</dbReference>
<dbReference type="InterPro" id="IPR000649">
    <property type="entry name" value="IF-2B-related"/>
</dbReference>
<keyword evidence="1 2" id="KW-0413">Isomerase</keyword>
<protein>
    <recommendedName>
        <fullName evidence="2">Methylthioribose-1-phosphate isomerase</fullName>
        <shortName evidence="2">M1Pi</shortName>
        <shortName evidence="2">MTR-1-P isomerase</shortName>
        <ecNumber evidence="2">5.3.1.23</ecNumber>
    </recommendedName>
    <alternativeName>
        <fullName evidence="2">S-methyl-5-thioribose-1-phosphate isomerase</fullName>
    </alternativeName>
    <alternativeName>
        <fullName evidence="2">Translation initiation factor eIF-2B subunit alpha/beta/delta-like protein</fullName>
    </alternativeName>
</protein>
<proteinExistence type="inferred from homology"/>
<dbReference type="GO" id="GO:0005737">
    <property type="term" value="C:cytoplasm"/>
    <property type="evidence" value="ECO:0007669"/>
    <property type="project" value="UniProtKB-SubCell"/>
</dbReference>
<dbReference type="GO" id="GO:0046523">
    <property type="term" value="F:S-methyl-5-thioribose-1-phosphate isomerase activity"/>
    <property type="evidence" value="ECO:0007669"/>
    <property type="project" value="UniProtKB-UniRule"/>
</dbReference>
<accession>A0A7S3Z8V0</accession>
<dbReference type="NCBIfam" id="NF004326">
    <property type="entry name" value="PRK05720.1"/>
    <property type="match status" value="1"/>
</dbReference>
<name>A0A7S3Z8V0_9EUKA</name>
<feature type="active site" description="Proton donor" evidence="2">
    <location>
        <position position="260"/>
    </location>
</feature>
<dbReference type="FunFam" id="3.40.50.10470:FF:000006">
    <property type="entry name" value="Methylthioribose-1-phosphate isomerase"/>
    <property type="match status" value="1"/>
</dbReference>
<dbReference type="NCBIfam" id="TIGR00512">
    <property type="entry name" value="salvage_mtnA"/>
    <property type="match status" value="1"/>
</dbReference>
<evidence type="ECO:0000313" key="3">
    <source>
        <dbReference type="EMBL" id="CAE0675550.1"/>
    </source>
</evidence>
<comment type="pathway">
    <text evidence="2">Amino-acid biosynthesis; L-methionine biosynthesis via salvage pathway; L-methionine from S-methyl-5-thio-alpha-D-ribose 1-phosphate: step 1/6.</text>
</comment>
<dbReference type="Pfam" id="PF01008">
    <property type="entry name" value="IF-2B"/>
    <property type="match status" value="1"/>
</dbReference>
<gene>
    <name evidence="3" type="ORF">LGLO00237_LOCUS27327</name>
</gene>
<dbReference type="InterPro" id="IPR037171">
    <property type="entry name" value="NagB/RpiA_transferase-like"/>
</dbReference>
<comment type="function">
    <text evidence="2">Catalyzes the interconversion of methylthioribose-1-phosphate (MTR-1-P) into methylthioribulose-1-phosphate (MTRu-1-P).</text>
</comment>
<dbReference type="GO" id="GO:0019509">
    <property type="term" value="P:L-methionine salvage from methylthioadenosine"/>
    <property type="evidence" value="ECO:0007669"/>
    <property type="project" value="UniProtKB-UniRule"/>
</dbReference>
<dbReference type="EC" id="5.3.1.23" evidence="2"/>
<dbReference type="EMBL" id="HBIV01038473">
    <property type="protein sequence ID" value="CAE0675550.1"/>
    <property type="molecule type" value="Transcribed_RNA"/>
</dbReference>
<keyword evidence="2" id="KW-0539">Nucleus</keyword>
<comment type="catalytic activity">
    <reaction evidence="2">
        <text>5-(methylsulfanyl)-alpha-D-ribose 1-phosphate = 5-(methylsulfanyl)-D-ribulose 1-phosphate</text>
        <dbReference type="Rhea" id="RHEA:19989"/>
        <dbReference type="ChEBI" id="CHEBI:58533"/>
        <dbReference type="ChEBI" id="CHEBI:58548"/>
        <dbReference type="EC" id="5.3.1.23"/>
    </reaction>
</comment>
<dbReference type="Gene3D" id="1.20.120.420">
    <property type="entry name" value="translation initiation factor eif-2b, domain 1"/>
    <property type="match status" value="1"/>
</dbReference>
<dbReference type="SUPFAM" id="SSF100950">
    <property type="entry name" value="NagB/RpiA/CoA transferase-like"/>
    <property type="match status" value="1"/>
</dbReference>
<comment type="subcellular location">
    <subcellularLocation>
        <location evidence="2">Cytoplasm</location>
    </subcellularLocation>
    <subcellularLocation>
        <location evidence="2">Nucleus</location>
    </subcellularLocation>
</comment>
<comment type="similarity">
    <text evidence="2">Belongs to the eIF-2B alpha/beta/delta subunits family. MtnA subfamily.</text>
</comment>
<dbReference type="FunFam" id="1.20.120.420:FF:000003">
    <property type="entry name" value="Methylthioribose-1-phosphate isomerase"/>
    <property type="match status" value="1"/>
</dbReference>
<reference evidence="3" key="1">
    <citation type="submission" date="2021-01" db="EMBL/GenBank/DDBJ databases">
        <authorList>
            <person name="Corre E."/>
            <person name="Pelletier E."/>
            <person name="Niang G."/>
            <person name="Scheremetjew M."/>
            <person name="Finn R."/>
            <person name="Kale V."/>
            <person name="Holt S."/>
            <person name="Cochrane G."/>
            <person name="Meng A."/>
            <person name="Brown T."/>
            <person name="Cohen L."/>
        </authorList>
    </citation>
    <scope>NUCLEOTIDE SEQUENCE</scope>
    <source>
        <strain evidence="3">CCCM811</strain>
    </source>
</reference>
<keyword evidence="2" id="KW-0486">Methionine biosynthesis</keyword>
<dbReference type="NCBIfam" id="TIGR00524">
    <property type="entry name" value="eIF-2B_rel"/>
    <property type="match status" value="1"/>
</dbReference>
<dbReference type="InterPro" id="IPR005251">
    <property type="entry name" value="IF-M1Pi"/>
</dbReference>
<dbReference type="PANTHER" id="PTHR43475:SF1">
    <property type="entry name" value="METHYLTHIORIBOSE-1-PHOSPHATE ISOMERASE"/>
    <property type="match status" value="1"/>
</dbReference>
<evidence type="ECO:0000256" key="1">
    <source>
        <dbReference type="ARBA" id="ARBA00023235"/>
    </source>
</evidence>
<evidence type="ECO:0000256" key="2">
    <source>
        <dbReference type="HAMAP-Rule" id="MF_03119"/>
    </source>
</evidence>
<dbReference type="PANTHER" id="PTHR43475">
    <property type="entry name" value="METHYLTHIORIBOSE-1-PHOSPHATE ISOMERASE"/>
    <property type="match status" value="1"/>
</dbReference>
<dbReference type="AlphaFoldDB" id="A0A7S3Z8V0"/>
<dbReference type="HAMAP" id="MF_01678">
    <property type="entry name" value="Salvage_MtnA"/>
    <property type="match status" value="1"/>
</dbReference>
<sequence>MGDVVKPNMEKAKFYRSVYWTGDYKTGQLFMVDQPKLPASFETITCTDAEAVAKCIKTMVVRGAPAIGAAGSYGMYLAVKEGSYAEAKDVVEALKKAKTMLDASRPTAVNLSWATKRILELIEAKAKGGAKPDQLKKLVWEEATQICDEDVAINKRLGKFGADLIPGGTPDKPTNLLHHCNTGRLATVDYGTALGIIYTLQEQKKNIHVYVDETRPRLQGARLTAWELQQAGIPQHLICDSSSGFLMRKGMIDVCVFGADRVTANGDVANKIGTYMLSIAAKENDVKVYCACPTSTIDLSLKSGDDIEIEQRGQDEVTGLTIDATKGQIAPTGVPVTNYAFDVTPAKYLTAIVTEEMVCYPPFEKSLAEAVAKAKARLATSRAEQKSA</sequence>
<dbReference type="UniPathway" id="UPA00904">
    <property type="reaction ID" value="UER00874"/>
</dbReference>
<dbReference type="GO" id="GO:0005634">
    <property type="term" value="C:nucleus"/>
    <property type="evidence" value="ECO:0007669"/>
    <property type="project" value="UniProtKB-SubCell"/>
</dbReference>
<dbReference type="Gene3D" id="3.40.50.10470">
    <property type="entry name" value="Translation initiation factor eif-2b, domain 2"/>
    <property type="match status" value="1"/>
</dbReference>
<feature type="site" description="Transition state stabilizer" evidence="2">
    <location>
        <position position="180"/>
    </location>
</feature>
<organism evidence="3">
    <name type="scientific">Lotharella globosa</name>
    <dbReference type="NCBI Taxonomy" id="91324"/>
    <lineage>
        <taxon>Eukaryota</taxon>
        <taxon>Sar</taxon>
        <taxon>Rhizaria</taxon>
        <taxon>Cercozoa</taxon>
        <taxon>Chlorarachniophyceae</taxon>
        <taxon>Lotharella</taxon>
    </lineage>
</organism>